<dbReference type="InterPro" id="IPR043502">
    <property type="entry name" value="DNA/RNA_pol_sf"/>
</dbReference>
<dbReference type="Proteomes" id="UP001418222">
    <property type="component" value="Unassembled WGS sequence"/>
</dbReference>
<dbReference type="Gene3D" id="2.40.70.10">
    <property type="entry name" value="Acid Proteases"/>
    <property type="match status" value="1"/>
</dbReference>
<dbReference type="GO" id="GO:0003676">
    <property type="term" value="F:nucleic acid binding"/>
    <property type="evidence" value="ECO:0007669"/>
    <property type="project" value="InterPro"/>
</dbReference>
<evidence type="ECO:0000256" key="1">
    <source>
        <dbReference type="ARBA" id="ARBA00023172"/>
    </source>
</evidence>
<dbReference type="Pfam" id="PF17919">
    <property type="entry name" value="RT_RNaseH_2"/>
    <property type="match status" value="1"/>
</dbReference>
<dbReference type="CDD" id="cd00303">
    <property type="entry name" value="retropepsin_like"/>
    <property type="match status" value="1"/>
</dbReference>
<protein>
    <submittedName>
        <fullName evidence="4">Uncharacterized protein</fullName>
    </submittedName>
</protein>
<gene>
    <name evidence="4" type="ORF">KSP39_PZI019849</name>
</gene>
<name>A0AAP0B127_9ASPA</name>
<evidence type="ECO:0000259" key="2">
    <source>
        <dbReference type="PROSITE" id="PS50879"/>
    </source>
</evidence>
<dbReference type="InterPro" id="IPR036397">
    <property type="entry name" value="RNaseH_sf"/>
</dbReference>
<reference evidence="4 5" key="1">
    <citation type="journal article" date="2022" name="Nat. Plants">
        <title>Genomes of leafy and leafless Platanthera orchids illuminate the evolution of mycoheterotrophy.</title>
        <authorList>
            <person name="Li M.H."/>
            <person name="Liu K.W."/>
            <person name="Li Z."/>
            <person name="Lu H.C."/>
            <person name="Ye Q.L."/>
            <person name="Zhang D."/>
            <person name="Wang J.Y."/>
            <person name="Li Y.F."/>
            <person name="Zhong Z.M."/>
            <person name="Liu X."/>
            <person name="Yu X."/>
            <person name="Liu D.K."/>
            <person name="Tu X.D."/>
            <person name="Liu B."/>
            <person name="Hao Y."/>
            <person name="Liao X.Y."/>
            <person name="Jiang Y.T."/>
            <person name="Sun W.H."/>
            <person name="Chen J."/>
            <person name="Chen Y.Q."/>
            <person name="Ai Y."/>
            <person name="Zhai J.W."/>
            <person name="Wu S.S."/>
            <person name="Zhou Z."/>
            <person name="Hsiao Y.Y."/>
            <person name="Wu W.L."/>
            <person name="Chen Y.Y."/>
            <person name="Lin Y.F."/>
            <person name="Hsu J.L."/>
            <person name="Li C.Y."/>
            <person name="Wang Z.W."/>
            <person name="Zhao X."/>
            <person name="Zhong W.Y."/>
            <person name="Ma X.K."/>
            <person name="Ma L."/>
            <person name="Huang J."/>
            <person name="Chen G.Z."/>
            <person name="Huang M.Z."/>
            <person name="Huang L."/>
            <person name="Peng D.H."/>
            <person name="Luo Y.B."/>
            <person name="Zou S.Q."/>
            <person name="Chen S.P."/>
            <person name="Lan S."/>
            <person name="Tsai W.C."/>
            <person name="Van de Peer Y."/>
            <person name="Liu Z.J."/>
        </authorList>
    </citation>
    <scope>NUCLEOTIDE SEQUENCE [LARGE SCALE GENOMIC DNA]</scope>
    <source>
        <strain evidence="4">Lor287</strain>
    </source>
</reference>
<comment type="caution">
    <text evidence="4">The sequence shown here is derived from an EMBL/GenBank/DDBJ whole genome shotgun (WGS) entry which is preliminary data.</text>
</comment>
<dbReference type="SUPFAM" id="SSF53098">
    <property type="entry name" value="Ribonuclease H-like"/>
    <property type="match status" value="2"/>
</dbReference>
<evidence type="ECO:0000313" key="4">
    <source>
        <dbReference type="EMBL" id="KAK8923593.1"/>
    </source>
</evidence>
<accession>A0AAP0B127</accession>
<evidence type="ECO:0000259" key="3">
    <source>
        <dbReference type="PROSITE" id="PS50994"/>
    </source>
</evidence>
<dbReference type="PROSITE" id="PS50994">
    <property type="entry name" value="INTEGRASE"/>
    <property type="match status" value="1"/>
</dbReference>
<dbReference type="InterPro" id="IPR000477">
    <property type="entry name" value="RT_dom"/>
</dbReference>
<keyword evidence="5" id="KW-1185">Reference proteome</keyword>
<dbReference type="InterPro" id="IPR001584">
    <property type="entry name" value="Integrase_cat-core"/>
</dbReference>
<dbReference type="PANTHER" id="PTHR48475">
    <property type="entry name" value="RIBONUCLEASE H"/>
    <property type="match status" value="1"/>
</dbReference>
<dbReference type="EMBL" id="JBBWWQ010000017">
    <property type="protein sequence ID" value="KAK8923593.1"/>
    <property type="molecule type" value="Genomic_DNA"/>
</dbReference>
<dbReference type="GO" id="GO:0015074">
    <property type="term" value="P:DNA integration"/>
    <property type="evidence" value="ECO:0007669"/>
    <property type="project" value="InterPro"/>
</dbReference>
<dbReference type="Pfam" id="PF00078">
    <property type="entry name" value="RVT_1"/>
    <property type="match status" value="1"/>
</dbReference>
<dbReference type="Gene3D" id="3.10.10.10">
    <property type="entry name" value="HIV Type 1 Reverse Transcriptase, subunit A, domain 1"/>
    <property type="match status" value="1"/>
</dbReference>
<dbReference type="SUPFAM" id="SSF56672">
    <property type="entry name" value="DNA/RNA polymerases"/>
    <property type="match status" value="1"/>
</dbReference>
<proteinExistence type="predicted"/>
<dbReference type="PANTHER" id="PTHR48475:SF2">
    <property type="entry name" value="RIBONUCLEASE H"/>
    <property type="match status" value="1"/>
</dbReference>
<organism evidence="4 5">
    <name type="scientific">Platanthera zijinensis</name>
    <dbReference type="NCBI Taxonomy" id="2320716"/>
    <lineage>
        <taxon>Eukaryota</taxon>
        <taxon>Viridiplantae</taxon>
        <taxon>Streptophyta</taxon>
        <taxon>Embryophyta</taxon>
        <taxon>Tracheophyta</taxon>
        <taxon>Spermatophyta</taxon>
        <taxon>Magnoliopsida</taxon>
        <taxon>Liliopsida</taxon>
        <taxon>Asparagales</taxon>
        <taxon>Orchidaceae</taxon>
        <taxon>Orchidoideae</taxon>
        <taxon>Orchideae</taxon>
        <taxon>Orchidinae</taxon>
        <taxon>Platanthera</taxon>
    </lineage>
</organism>
<dbReference type="InterPro" id="IPR041577">
    <property type="entry name" value="RT_RNaseH_2"/>
</dbReference>
<dbReference type="Gene3D" id="3.30.70.270">
    <property type="match status" value="2"/>
</dbReference>
<feature type="domain" description="RNase H type-1" evidence="2">
    <location>
        <begin position="746"/>
        <end position="875"/>
    </location>
</feature>
<keyword evidence="1" id="KW-0233">DNA recombination</keyword>
<dbReference type="InterPro" id="IPR043128">
    <property type="entry name" value="Rev_trsase/Diguanyl_cyclase"/>
</dbReference>
<dbReference type="Pfam" id="PF13456">
    <property type="entry name" value="RVT_3"/>
    <property type="match status" value="1"/>
</dbReference>
<dbReference type="CDD" id="cd01647">
    <property type="entry name" value="RT_LTR"/>
    <property type="match status" value="1"/>
</dbReference>
<dbReference type="Gene3D" id="3.30.420.10">
    <property type="entry name" value="Ribonuclease H-like superfamily/Ribonuclease H"/>
    <property type="match status" value="2"/>
</dbReference>
<dbReference type="InterPro" id="IPR012337">
    <property type="entry name" value="RNaseH-like_sf"/>
</dbReference>
<dbReference type="CDD" id="cd09279">
    <property type="entry name" value="RNase_HI_like"/>
    <property type="match status" value="1"/>
</dbReference>
<dbReference type="GO" id="GO:0004523">
    <property type="term" value="F:RNA-DNA hybrid ribonuclease activity"/>
    <property type="evidence" value="ECO:0007669"/>
    <property type="project" value="InterPro"/>
</dbReference>
<dbReference type="PROSITE" id="PS50879">
    <property type="entry name" value="RNASE_H_1"/>
    <property type="match status" value="1"/>
</dbReference>
<evidence type="ECO:0000313" key="5">
    <source>
        <dbReference type="Proteomes" id="UP001418222"/>
    </source>
</evidence>
<feature type="domain" description="Integrase catalytic" evidence="3">
    <location>
        <begin position="990"/>
        <end position="1151"/>
    </location>
</feature>
<dbReference type="GO" id="GO:0006310">
    <property type="term" value="P:DNA recombination"/>
    <property type="evidence" value="ECO:0007669"/>
    <property type="project" value="UniProtKB-KW"/>
</dbReference>
<sequence>MYRRSIGSTSQTPPPEERITFSREDMSGHDDPFCDALVIQTVIENFTVSRILIDNGSSVNIIFKKPFDVMQVEAKRVLASDGPLFGFSGERKVVEGGVGLHVSLGGESRNCRFVIVEAPNSYNAIFGRPLINAFRCVPSSFNQCLKFNVDGIQVRVRGDPKVARECYVTAVNSISWQEKAEGMGRRMEEMEGQEAGEEGGEEGGMEGEAREEILPEGSVGAMIPGGGEVLTPRGEDTAEWEEQSRLEAAEEVVEMEVLTQDGRVEKVRISGGLTPEDQGRMLECIQKNEDVFAWSAAEMPGIDADVVCHRLNLHPEARPIQQKRRSVTDKLAEPIREEVAKLLKAGFVSEIQYPGWVSNVVMVKKGDGRWRMCVDFSLLNKSCPKDCYPLPRIDALVDSAVGFSVMSFLDAFSGYHQIRMHPPDIKNVSFITGDGCYCYKMMPFGLKNAGATYQKMMDRVFQGQRGRNLEVYVDDLMVKSREVDSHLQDLEETFGTLRKYKMRLNPLKCIFGASKGKFLGHLLTLAGVEPNPDKVRAIMELGPPRDAKEVQRLTGKLAGLSRFLSRAGERCSPFFKTLRGGRKFEWTPECEEAFQALKRQLTQAPLLQGPKEGEDLFLYLGVGAEAVSSVLVREEGRKQLPIYYVSRVLRKAELRYPILEKLAFALIISARRLRPYFQAHSIQVITDHPLRSIFEGVEHSGRLAKWSVELSEFDISFVPRLAIKAQAMADFLADYVVEVAEDKLTYPVPWKVMVDGASGKHSLGVGVVLESPQGTRIEQTVVIHFSITNNQAEYEEVIAGLRLAKELGVHDVKVFTDSMVVASQINGEFEAREPTLQRYLAKVKGIIGGFQTFSIQHVPREENEQVDHLAKRGLRVGGTITDLFHPSLKEEELMEIDRRSTWMDPFTTYLSTGEYPEGMDRKKLKYKSAYYLLRDGQLYRKTLSGLLARCVAEGEVSRILEEVHSGECGSHSGVSTVCPPPTATGSATQEYHVPLAFRNLGNGPGRSLPLGKRAEEILAGNDRLFLQVDGDEGFGQGALQIIRNFLWGDIICRHGMPQAIVTDNGPQFASNEFIKFCGELGIDLRFASVHHPRSNGQVEAANKIIVNLLKKKVENLKGNWVEQLPSVLWALRTTPNTATGETPFKLSHGSEAVLPIELEVRTPRVAEAEAGREEWRDENEGEQRLSLDLIEEVRDLSAVRQEEVKRRMAKYFDKHVRVKQFVEGDLVLKKVDAAGRSAVVGKLHPNWEGPYIVKETLKSGGYHLQNVEGETLRHTWSGDDLKRFYP</sequence>
<dbReference type="InterPro" id="IPR021109">
    <property type="entry name" value="Peptidase_aspartic_dom_sf"/>
</dbReference>
<dbReference type="InterPro" id="IPR002156">
    <property type="entry name" value="RNaseH_domain"/>
</dbReference>